<proteinExistence type="predicted"/>
<reference evidence="2" key="1">
    <citation type="submission" date="2016-11" db="UniProtKB">
        <authorList>
            <consortium name="WormBaseParasite"/>
        </authorList>
    </citation>
    <scope>IDENTIFICATION</scope>
</reference>
<dbReference type="Proteomes" id="UP000095287">
    <property type="component" value="Unplaced"/>
</dbReference>
<keyword evidence="1" id="KW-1185">Reference proteome</keyword>
<name>A0A1I7ZKJ4_9BILA</name>
<dbReference type="AlphaFoldDB" id="A0A1I7ZKJ4"/>
<protein>
    <submittedName>
        <fullName evidence="2">C2H2-type domain-containing protein</fullName>
    </submittedName>
</protein>
<evidence type="ECO:0000313" key="1">
    <source>
        <dbReference type="Proteomes" id="UP000095287"/>
    </source>
</evidence>
<sequence>MISPTATSTPIDALCARLFAPSRDESLREGIRQNITTEYIQDCCRMSTINELAIFFPPTSQVFFTTITGKDEVSIICKGCGHRSVKMKTRRDHVGSDKFACPILSCNHSAIGLRKVCHLGSKHGKNIQTLDGEERARFEDSRSDF</sequence>
<organism evidence="1 2">
    <name type="scientific">Steinernema glaseri</name>
    <dbReference type="NCBI Taxonomy" id="37863"/>
    <lineage>
        <taxon>Eukaryota</taxon>
        <taxon>Metazoa</taxon>
        <taxon>Ecdysozoa</taxon>
        <taxon>Nematoda</taxon>
        <taxon>Chromadorea</taxon>
        <taxon>Rhabditida</taxon>
        <taxon>Tylenchina</taxon>
        <taxon>Panagrolaimomorpha</taxon>
        <taxon>Strongyloidoidea</taxon>
        <taxon>Steinernematidae</taxon>
        <taxon>Steinernema</taxon>
    </lineage>
</organism>
<evidence type="ECO:0000313" key="2">
    <source>
        <dbReference type="WBParaSite" id="L893_g27226.t1"/>
    </source>
</evidence>
<accession>A0A1I7ZKJ4</accession>
<dbReference type="WBParaSite" id="L893_g27226.t1">
    <property type="protein sequence ID" value="L893_g27226.t1"/>
    <property type="gene ID" value="L893_g27226"/>
</dbReference>